<feature type="coiled-coil region" evidence="1">
    <location>
        <begin position="230"/>
        <end position="262"/>
    </location>
</feature>
<protein>
    <submittedName>
        <fullName evidence="4">Uncharacterized protein isoform X2</fullName>
    </submittedName>
</protein>
<organism evidence="3 4">
    <name type="scientific">Drosophila kikkawai</name>
    <name type="common">Fruit fly</name>
    <dbReference type="NCBI Taxonomy" id="30033"/>
    <lineage>
        <taxon>Eukaryota</taxon>
        <taxon>Metazoa</taxon>
        <taxon>Ecdysozoa</taxon>
        <taxon>Arthropoda</taxon>
        <taxon>Hexapoda</taxon>
        <taxon>Insecta</taxon>
        <taxon>Pterygota</taxon>
        <taxon>Neoptera</taxon>
        <taxon>Endopterygota</taxon>
        <taxon>Diptera</taxon>
        <taxon>Brachycera</taxon>
        <taxon>Muscomorpha</taxon>
        <taxon>Ephydroidea</taxon>
        <taxon>Drosophilidae</taxon>
        <taxon>Drosophila</taxon>
        <taxon>Sophophora</taxon>
    </lineage>
</organism>
<name>A0ABM3C7J0_DROKI</name>
<feature type="region of interest" description="Disordered" evidence="2">
    <location>
        <begin position="884"/>
        <end position="903"/>
    </location>
</feature>
<evidence type="ECO:0000313" key="3">
    <source>
        <dbReference type="Proteomes" id="UP001652661"/>
    </source>
</evidence>
<evidence type="ECO:0000256" key="2">
    <source>
        <dbReference type="SAM" id="MobiDB-lite"/>
    </source>
</evidence>
<feature type="compositionally biased region" description="Low complexity" evidence="2">
    <location>
        <begin position="202"/>
        <end position="218"/>
    </location>
</feature>
<feature type="compositionally biased region" description="Polar residues" evidence="2">
    <location>
        <begin position="176"/>
        <end position="194"/>
    </location>
</feature>
<accession>A0ABM3C7J0</accession>
<sequence>MFSQLIGSQLQDMHATSVEQSYLSDQQKKTNSLPHIRHKTEVDAKQHRRSTSNLSDAGGKFFSQLSSKYSSQLIDKFIRSELLNSSYDSLKFQKGNSTPLYSNLQVPALGGFDCLQGSYRTHGDGEIYEVVQVKQPERKSSYEGQAFSKAIHHRNLKELRPLTTLNTHTSDDYPEQKNTTNKSQSLCMQSSGSGCESKFQRSTSGSSSSGTASRGWTSLTAMPAPERFQRRRLLQVISAYDLQNKQLQRELAKEKRRRTEELACVVKSLILFEAKLKNDLKSVNQRMLDRDAEICRLTRLTRTLRRRLKDQQRDKSMIGELGLDRDKCLVLKELQCKNCRKQFYDIDISTKREEFSVGAKAEPDSSSDDTLSSSFCGVRRSVRYTSKRTAGTFQDYMRSRAMHIENPALEQHSEENTSSVSLEDSQTSYEQLRDYVRDMDIKLPLDVGEYVNQSGEEQEKGKTQCSPLVTVHLEEEDDIFSPAQKGDDTDDDQKQNMMSQGCIKIVQRRFADFSEASPKQIYETTTDDWYASASDQEESSTLAAKPYGRGAVNPVLECVNQILIQQSMEETMVDLAPKSSLASRYISNSNLARRSSLGGRNISNARKRVHFSTKNSMVHVPLNNDQEAQVRRQIQISSYRSMTADVTTEALSYGSIYSNEYEPIGSERASNLYVDMAATFIANNREEIASSGVLKTSMKSPPALPPKPANLLKFQKSPHQFEKGQQKDENDCGASITTSEPDYCSISEVGITRNCVQIVVDVHKAQESNSPPTVEPKMYLEEQAMQTKIKSIDNHSDDNHSEKTDEIEEIFADIPKLPNVAAIIAPKQSDSDALMIEPKASLRLQRPAQIPQHSQSLSLSTIQYKRKHVPNILAEINKRITLPNSQSTSKSLPNTPESKSVPTAVTIPSSEMSIQAEFDWYNLDAEYDRSHQEGKNPNMPATADEYNLDEEFQQEEYSQQDQKMEDIANALDKSHLEPVKAKQMVLNLANFEKFIEGSGLSTKPLPYKRKTYLNAPIV</sequence>
<reference evidence="3" key="1">
    <citation type="submission" date="2025-05" db="UniProtKB">
        <authorList>
            <consortium name="RefSeq"/>
        </authorList>
    </citation>
    <scope>NUCLEOTIDE SEQUENCE [LARGE SCALE GENOMIC DNA]</scope>
    <source>
        <strain evidence="3">14028-0561.14</strain>
    </source>
</reference>
<feature type="compositionally biased region" description="Polar residues" evidence="2">
    <location>
        <begin position="18"/>
        <end position="33"/>
    </location>
</feature>
<feature type="region of interest" description="Disordered" evidence="2">
    <location>
        <begin position="158"/>
        <end position="222"/>
    </location>
</feature>
<keyword evidence="1" id="KW-0175">Coiled coil</keyword>
<keyword evidence="3" id="KW-1185">Reference proteome</keyword>
<evidence type="ECO:0000256" key="1">
    <source>
        <dbReference type="SAM" id="Coils"/>
    </source>
</evidence>
<evidence type="ECO:0000313" key="4">
    <source>
        <dbReference type="RefSeq" id="XP_041632713.1"/>
    </source>
</evidence>
<feature type="region of interest" description="Disordered" evidence="2">
    <location>
        <begin position="18"/>
        <end position="55"/>
    </location>
</feature>
<gene>
    <name evidence="4" type="primary">LOC108081470</name>
</gene>
<dbReference type="GeneID" id="108081470"/>
<dbReference type="Proteomes" id="UP001652661">
    <property type="component" value="Chromosome 2R"/>
</dbReference>
<proteinExistence type="predicted"/>
<dbReference type="RefSeq" id="XP_041632713.1">
    <property type="nucleotide sequence ID" value="XM_041776779.2"/>
</dbReference>
<reference evidence="4" key="2">
    <citation type="submission" date="2025-08" db="UniProtKB">
        <authorList>
            <consortium name="RefSeq"/>
        </authorList>
    </citation>
    <scope>IDENTIFICATION</scope>
    <source>
        <strain evidence="4">14028-0561.14</strain>
        <tissue evidence="4">Whole fly</tissue>
    </source>
</reference>